<evidence type="ECO:0000259" key="2">
    <source>
        <dbReference type="Pfam" id="PF07007"/>
    </source>
</evidence>
<reference evidence="3" key="1">
    <citation type="submission" date="2021-04" db="EMBL/GenBank/DDBJ databases">
        <title>novel species isolated from subtropical streams in China.</title>
        <authorList>
            <person name="Lu H."/>
        </authorList>
    </citation>
    <scope>NUCLEOTIDE SEQUENCE</scope>
    <source>
        <strain evidence="3">FT137W</strain>
    </source>
</reference>
<feature type="chain" id="PRO_5037428871" evidence="1">
    <location>
        <begin position="19"/>
        <end position="254"/>
    </location>
</feature>
<dbReference type="GO" id="GO:0005576">
    <property type="term" value="C:extracellular region"/>
    <property type="evidence" value="ECO:0007669"/>
    <property type="project" value="TreeGrafter"/>
</dbReference>
<evidence type="ECO:0000313" key="3">
    <source>
        <dbReference type="EMBL" id="MBR7800119.1"/>
    </source>
</evidence>
<dbReference type="PANTHER" id="PTHR37549:SF1">
    <property type="entry name" value="LIPOPROTEIN LPRI"/>
    <property type="match status" value="1"/>
</dbReference>
<dbReference type="Gene3D" id="1.20.1270.180">
    <property type="match status" value="1"/>
</dbReference>
<accession>A0A941ICF0</accession>
<dbReference type="InterPro" id="IPR009739">
    <property type="entry name" value="LprI-like_N"/>
</dbReference>
<evidence type="ECO:0000313" key="4">
    <source>
        <dbReference type="Proteomes" id="UP000678545"/>
    </source>
</evidence>
<feature type="domain" description="Lysozyme inhibitor LprI-like N-terminal" evidence="2">
    <location>
        <begin position="155"/>
        <end position="219"/>
    </location>
</feature>
<name>A0A941ICF0_9BURK</name>
<comment type="caution">
    <text evidence="3">The sequence shown here is derived from an EMBL/GenBank/DDBJ whole genome shotgun (WGS) entry which is preliminary data.</text>
</comment>
<gene>
    <name evidence="3" type="ORF">KDM90_08920</name>
</gene>
<dbReference type="EMBL" id="JAGSPJ010000003">
    <property type="protein sequence ID" value="MBR7800119.1"/>
    <property type="molecule type" value="Genomic_DNA"/>
</dbReference>
<organism evidence="3 4">
    <name type="scientific">Undibacterium fentianense</name>
    <dbReference type="NCBI Taxonomy" id="2828728"/>
    <lineage>
        <taxon>Bacteria</taxon>
        <taxon>Pseudomonadati</taxon>
        <taxon>Pseudomonadota</taxon>
        <taxon>Betaproteobacteria</taxon>
        <taxon>Burkholderiales</taxon>
        <taxon>Oxalobacteraceae</taxon>
        <taxon>Undibacterium</taxon>
    </lineage>
</organism>
<dbReference type="AlphaFoldDB" id="A0A941ICF0"/>
<protein>
    <submittedName>
        <fullName evidence="3">DUF1311 domain-containing protein</fullName>
    </submittedName>
</protein>
<sequence length="254" mass="28624">MKNLIFILFALSAGMVEAASFNCLLAKTVVEKMICANPTISKADESLFSLYGSIKREARYPNDLIKDQIAWLKKRDACATDVCLIEKYQSRESELNDWPQKEAEKTKAIENCTDRPECWPEGSAMHTGLTLVATLQKTSAQLRSKHLELIDLLTQSPDYNGEKYPDSRVIAALEAQQISWEKYRSDECELIGSLTGAGGSWPSTYANRCEVNLTETRLRRITSAIRCIQKIPLENRWMEQAACLQQLAPLANKL</sequence>
<dbReference type="InterPro" id="IPR052755">
    <property type="entry name" value="Lysozyme_Inhibitor_LprI"/>
</dbReference>
<proteinExistence type="predicted"/>
<keyword evidence="4" id="KW-1185">Reference proteome</keyword>
<keyword evidence="1" id="KW-0732">Signal</keyword>
<evidence type="ECO:0000256" key="1">
    <source>
        <dbReference type="SAM" id="SignalP"/>
    </source>
</evidence>
<dbReference type="Proteomes" id="UP000678545">
    <property type="component" value="Unassembled WGS sequence"/>
</dbReference>
<dbReference type="RefSeq" id="WP_212675250.1">
    <property type="nucleotide sequence ID" value="NZ_JAGSPJ010000003.1"/>
</dbReference>
<dbReference type="Pfam" id="PF07007">
    <property type="entry name" value="LprI"/>
    <property type="match status" value="1"/>
</dbReference>
<feature type="signal peptide" evidence="1">
    <location>
        <begin position="1"/>
        <end position="18"/>
    </location>
</feature>
<dbReference type="PANTHER" id="PTHR37549">
    <property type="entry name" value="LIPOPROTEIN LPRI"/>
    <property type="match status" value="1"/>
</dbReference>